<keyword evidence="3 8" id="KW-0699">rRNA-binding</keyword>
<dbReference type="GO" id="GO:0015935">
    <property type="term" value="C:small ribosomal subunit"/>
    <property type="evidence" value="ECO:0007669"/>
    <property type="project" value="InterPro"/>
</dbReference>
<sequence>MAMNKVKVNNDVELKDRLVAINRVTKVTKGGRTFTFAAIVVVGDGNGVIGWGLGKAGEVTAAISKGTEAAKKNLIKVPVLKGTVPHEVEVKFGGAQVLLKPAAAGTGLKAGGAMRAVLESVGVKDVIAKSKGSSNPHNLVKATILALSEMRDAYQVAGERGISMDKVFNG</sequence>
<comment type="subunit">
    <text evidence="8">Part of the 30S ribosomal subunit. Contacts proteins S4 and S8.</text>
</comment>
<dbReference type="NCBIfam" id="TIGR01021">
    <property type="entry name" value="rpsE_bact"/>
    <property type="match status" value="1"/>
</dbReference>
<dbReference type="InterPro" id="IPR020568">
    <property type="entry name" value="Ribosomal_Su5_D2-typ_SF"/>
</dbReference>
<dbReference type="FunFam" id="3.30.230.10:FF:000002">
    <property type="entry name" value="30S ribosomal protein S5"/>
    <property type="match status" value="1"/>
</dbReference>
<dbReference type="GO" id="GO:0005737">
    <property type="term" value="C:cytoplasm"/>
    <property type="evidence" value="ECO:0007669"/>
    <property type="project" value="UniProtKB-ARBA"/>
</dbReference>
<comment type="caution">
    <text evidence="11">The sequence shown here is derived from an EMBL/GenBank/DDBJ whole genome shotgun (WGS) entry which is preliminary data.</text>
</comment>
<dbReference type="PROSITE" id="PS50881">
    <property type="entry name" value="S5_DSRBD"/>
    <property type="match status" value="1"/>
</dbReference>
<reference evidence="12 13" key="1">
    <citation type="submission" date="2017-08" db="EMBL/GenBank/DDBJ databases">
        <title>Comparative genomics of non-oral Prevotella species.</title>
        <authorList>
            <person name="Accetto T."/>
            <person name="Nograsek B."/>
            <person name="Avgustin G."/>
        </authorList>
    </citation>
    <scope>NUCLEOTIDE SEQUENCE [LARGE SCALE GENOMIC DNA]</scope>
    <source>
        <strain evidence="12 13">TC1-1</strain>
    </source>
</reference>
<keyword evidence="4 8" id="KW-0694">RNA-binding</keyword>
<gene>
    <name evidence="8 11" type="primary">rpsE</name>
    <name evidence="12" type="ORF">CIK91_02450</name>
    <name evidence="11" type="ORF">PRRU23_17420</name>
</gene>
<comment type="function">
    <text evidence="1 8">Located at the back of the 30S subunit body where it stabilizes the conformation of the head with respect to the body.</text>
</comment>
<evidence type="ECO:0000256" key="5">
    <source>
        <dbReference type="ARBA" id="ARBA00022980"/>
    </source>
</evidence>
<dbReference type="InterPro" id="IPR005324">
    <property type="entry name" value="Ribosomal_uS5_C"/>
</dbReference>
<dbReference type="EMBL" id="NPJF01000020">
    <property type="protein sequence ID" value="OYP56572.1"/>
    <property type="molecule type" value="Genomic_DNA"/>
</dbReference>
<evidence type="ECO:0000256" key="7">
    <source>
        <dbReference type="ARBA" id="ARBA00035255"/>
    </source>
</evidence>
<dbReference type="RefSeq" id="WP_027453351.1">
    <property type="nucleotide sequence ID" value="NZ_BPTR01000001.1"/>
</dbReference>
<dbReference type="Pfam" id="PF00333">
    <property type="entry name" value="Ribosomal_S5"/>
    <property type="match status" value="1"/>
</dbReference>
<dbReference type="Proteomes" id="UP000887043">
    <property type="component" value="Unassembled WGS sequence"/>
</dbReference>
<dbReference type="AlphaFoldDB" id="A0AA37MLL9"/>
<dbReference type="InterPro" id="IPR018192">
    <property type="entry name" value="Ribosomal_uS5_N_CS"/>
</dbReference>
<evidence type="ECO:0000313" key="14">
    <source>
        <dbReference type="Proteomes" id="UP000887043"/>
    </source>
</evidence>
<evidence type="ECO:0000313" key="11">
    <source>
        <dbReference type="EMBL" id="GJG28042.1"/>
    </source>
</evidence>
<keyword evidence="5 8" id="KW-0689">Ribosomal protein</keyword>
<feature type="domain" description="S5 DRBM" evidence="10">
    <location>
        <begin position="14"/>
        <end position="77"/>
    </location>
</feature>
<dbReference type="FunFam" id="3.30.160.20:FF:000001">
    <property type="entry name" value="30S ribosomal protein S5"/>
    <property type="match status" value="1"/>
</dbReference>
<keyword evidence="13" id="KW-1185">Reference proteome</keyword>
<name>A0AA37MLL9_SEGBR</name>
<dbReference type="PANTHER" id="PTHR48277">
    <property type="entry name" value="MITOCHONDRIAL RIBOSOMAL PROTEIN S5"/>
    <property type="match status" value="1"/>
</dbReference>
<evidence type="ECO:0000256" key="9">
    <source>
        <dbReference type="RuleBase" id="RU003823"/>
    </source>
</evidence>
<dbReference type="Gene3D" id="3.30.230.10">
    <property type="match status" value="1"/>
</dbReference>
<evidence type="ECO:0000256" key="4">
    <source>
        <dbReference type="ARBA" id="ARBA00022884"/>
    </source>
</evidence>
<evidence type="ECO:0000256" key="6">
    <source>
        <dbReference type="ARBA" id="ARBA00023274"/>
    </source>
</evidence>
<evidence type="ECO:0000256" key="1">
    <source>
        <dbReference type="ARBA" id="ARBA00003093"/>
    </source>
</evidence>
<evidence type="ECO:0000256" key="8">
    <source>
        <dbReference type="HAMAP-Rule" id="MF_01307"/>
    </source>
</evidence>
<accession>A0AA37MLL9</accession>
<comment type="domain">
    <text evidence="8">The N-terminal domain interacts with the head of the 30S subunit; the C-terminal domain interacts with the body and contacts protein S4. The interaction surface between S4 and S5 is involved in control of translational fidelity.</text>
</comment>
<dbReference type="Pfam" id="PF03719">
    <property type="entry name" value="Ribosomal_S5_C"/>
    <property type="match status" value="1"/>
</dbReference>
<dbReference type="GO" id="GO:0006412">
    <property type="term" value="P:translation"/>
    <property type="evidence" value="ECO:0007669"/>
    <property type="project" value="UniProtKB-UniRule"/>
</dbReference>
<comment type="similarity">
    <text evidence="2 8 9">Belongs to the universal ribosomal protein uS5 family.</text>
</comment>
<comment type="function">
    <text evidence="8">With S4 and S12 plays an important role in translational accuracy.</text>
</comment>
<dbReference type="Gene3D" id="3.30.160.20">
    <property type="match status" value="1"/>
</dbReference>
<evidence type="ECO:0000256" key="3">
    <source>
        <dbReference type="ARBA" id="ARBA00022730"/>
    </source>
</evidence>
<evidence type="ECO:0000259" key="10">
    <source>
        <dbReference type="PROSITE" id="PS50881"/>
    </source>
</evidence>
<dbReference type="GO" id="GO:0042254">
    <property type="term" value="P:ribosome biogenesis"/>
    <property type="evidence" value="ECO:0007669"/>
    <property type="project" value="UniProtKB-ARBA"/>
</dbReference>
<keyword evidence="6 8" id="KW-0687">Ribonucleoprotein</keyword>
<dbReference type="GO" id="GO:0019843">
    <property type="term" value="F:rRNA binding"/>
    <property type="evidence" value="ECO:0007669"/>
    <property type="project" value="UniProtKB-UniRule"/>
</dbReference>
<dbReference type="InterPro" id="IPR005712">
    <property type="entry name" value="Ribosomal_uS5_bac-type"/>
</dbReference>
<dbReference type="InterPro" id="IPR014721">
    <property type="entry name" value="Ribsml_uS5_D2-typ_fold_subgr"/>
</dbReference>
<dbReference type="SUPFAM" id="SSF54768">
    <property type="entry name" value="dsRNA-binding domain-like"/>
    <property type="match status" value="1"/>
</dbReference>
<dbReference type="InterPro" id="IPR013810">
    <property type="entry name" value="Ribosomal_uS5_N"/>
</dbReference>
<dbReference type="PROSITE" id="PS00585">
    <property type="entry name" value="RIBOSOMAL_S5"/>
    <property type="match status" value="1"/>
</dbReference>
<reference evidence="11" key="2">
    <citation type="submission" date="2021-08" db="EMBL/GenBank/DDBJ databases">
        <title>Prevotella lacticifex sp. nov., isolated from rumen of cow.</title>
        <authorList>
            <person name="Shinkai T."/>
            <person name="Ikeyama N."/>
            <person name="Kumagai M."/>
            <person name="Ohmori H."/>
            <person name="Sakamoto M."/>
            <person name="Ohkuma M."/>
            <person name="Mitsumori M."/>
        </authorList>
    </citation>
    <scope>NUCLEOTIDE SEQUENCE</scope>
    <source>
        <strain evidence="11">DSM 11371</strain>
    </source>
</reference>
<dbReference type="GeneID" id="72480816"/>
<dbReference type="EMBL" id="BPTR01000001">
    <property type="protein sequence ID" value="GJG28042.1"/>
    <property type="molecule type" value="Genomic_DNA"/>
</dbReference>
<dbReference type="PANTHER" id="PTHR48277:SF1">
    <property type="entry name" value="MITOCHONDRIAL RIBOSOMAL PROTEIN S5"/>
    <property type="match status" value="1"/>
</dbReference>
<proteinExistence type="inferred from homology"/>
<dbReference type="SUPFAM" id="SSF54211">
    <property type="entry name" value="Ribosomal protein S5 domain 2-like"/>
    <property type="match status" value="1"/>
</dbReference>
<dbReference type="HAMAP" id="MF_01307_B">
    <property type="entry name" value="Ribosomal_uS5_B"/>
    <property type="match status" value="1"/>
</dbReference>
<dbReference type="InterPro" id="IPR000851">
    <property type="entry name" value="Ribosomal_uS5"/>
</dbReference>
<dbReference type="GO" id="GO:0003735">
    <property type="term" value="F:structural constituent of ribosome"/>
    <property type="evidence" value="ECO:0007669"/>
    <property type="project" value="UniProtKB-UniRule"/>
</dbReference>
<evidence type="ECO:0000256" key="2">
    <source>
        <dbReference type="ARBA" id="ARBA00008945"/>
    </source>
</evidence>
<evidence type="ECO:0000313" key="12">
    <source>
        <dbReference type="EMBL" id="OYP56572.1"/>
    </source>
</evidence>
<dbReference type="Proteomes" id="UP000216189">
    <property type="component" value="Unassembled WGS sequence"/>
</dbReference>
<organism evidence="11 14">
    <name type="scientific">Segatella bryantii</name>
    <name type="common">Prevotella bryantii</name>
    <dbReference type="NCBI Taxonomy" id="77095"/>
    <lineage>
        <taxon>Bacteria</taxon>
        <taxon>Pseudomonadati</taxon>
        <taxon>Bacteroidota</taxon>
        <taxon>Bacteroidia</taxon>
        <taxon>Bacteroidales</taxon>
        <taxon>Prevotellaceae</taxon>
        <taxon>Segatella</taxon>
    </lineage>
</organism>
<protein>
    <recommendedName>
        <fullName evidence="7 8">Small ribosomal subunit protein uS5</fullName>
    </recommendedName>
</protein>
<evidence type="ECO:0000313" key="13">
    <source>
        <dbReference type="Proteomes" id="UP000216189"/>
    </source>
</evidence>